<organism evidence="1 2">
    <name type="scientific">Dentiscutata erythropus</name>
    <dbReference type="NCBI Taxonomy" id="1348616"/>
    <lineage>
        <taxon>Eukaryota</taxon>
        <taxon>Fungi</taxon>
        <taxon>Fungi incertae sedis</taxon>
        <taxon>Mucoromycota</taxon>
        <taxon>Glomeromycotina</taxon>
        <taxon>Glomeromycetes</taxon>
        <taxon>Diversisporales</taxon>
        <taxon>Gigasporaceae</taxon>
        <taxon>Dentiscutata</taxon>
    </lineage>
</organism>
<protein>
    <submittedName>
        <fullName evidence="1">27650_t:CDS:1</fullName>
    </submittedName>
</protein>
<comment type="caution">
    <text evidence="1">The sequence shown here is derived from an EMBL/GenBank/DDBJ whole genome shotgun (WGS) entry which is preliminary data.</text>
</comment>
<proteinExistence type="predicted"/>
<dbReference type="EMBL" id="CAJVPY010004421">
    <property type="protein sequence ID" value="CAG8618760.1"/>
    <property type="molecule type" value="Genomic_DNA"/>
</dbReference>
<feature type="non-terminal residue" evidence="1">
    <location>
        <position position="1"/>
    </location>
</feature>
<reference evidence="1" key="1">
    <citation type="submission" date="2021-06" db="EMBL/GenBank/DDBJ databases">
        <authorList>
            <person name="Kallberg Y."/>
            <person name="Tangrot J."/>
            <person name="Rosling A."/>
        </authorList>
    </citation>
    <scope>NUCLEOTIDE SEQUENCE</scope>
    <source>
        <strain evidence="1">MA453B</strain>
    </source>
</reference>
<dbReference type="AlphaFoldDB" id="A0A9N9GM67"/>
<dbReference type="Proteomes" id="UP000789405">
    <property type="component" value="Unassembled WGS sequence"/>
</dbReference>
<accession>A0A9N9GM67</accession>
<keyword evidence="2" id="KW-1185">Reference proteome</keyword>
<sequence>LLVSFTNLLITNESKSFVFALANTAQNLFTTIYSYNNLV</sequence>
<evidence type="ECO:0000313" key="2">
    <source>
        <dbReference type="Proteomes" id="UP000789405"/>
    </source>
</evidence>
<gene>
    <name evidence="1" type="ORF">DERYTH_LOCUS8526</name>
</gene>
<evidence type="ECO:0000313" key="1">
    <source>
        <dbReference type="EMBL" id="CAG8618760.1"/>
    </source>
</evidence>
<name>A0A9N9GM67_9GLOM</name>